<evidence type="ECO:0000256" key="1">
    <source>
        <dbReference type="SAM" id="MobiDB-lite"/>
    </source>
</evidence>
<accession>A0A5P1E631</accession>
<feature type="region of interest" description="Disordered" evidence="1">
    <location>
        <begin position="59"/>
        <end position="84"/>
    </location>
</feature>
<dbReference type="EMBL" id="CM007389">
    <property type="protein sequence ID" value="ONK57919.1"/>
    <property type="molecule type" value="Genomic_DNA"/>
</dbReference>
<reference evidence="3" key="1">
    <citation type="journal article" date="2017" name="Nat. Commun.">
        <title>The asparagus genome sheds light on the origin and evolution of a young Y chromosome.</title>
        <authorList>
            <person name="Harkess A."/>
            <person name="Zhou J."/>
            <person name="Xu C."/>
            <person name="Bowers J.E."/>
            <person name="Van der Hulst R."/>
            <person name="Ayyampalayam S."/>
            <person name="Mercati F."/>
            <person name="Riccardi P."/>
            <person name="McKain M.R."/>
            <person name="Kakrana A."/>
            <person name="Tang H."/>
            <person name="Ray J."/>
            <person name="Groenendijk J."/>
            <person name="Arikit S."/>
            <person name="Mathioni S.M."/>
            <person name="Nakano M."/>
            <person name="Shan H."/>
            <person name="Telgmann-Rauber A."/>
            <person name="Kanno A."/>
            <person name="Yue Z."/>
            <person name="Chen H."/>
            <person name="Li W."/>
            <person name="Chen Y."/>
            <person name="Xu X."/>
            <person name="Zhang Y."/>
            <person name="Luo S."/>
            <person name="Chen H."/>
            <person name="Gao J."/>
            <person name="Mao Z."/>
            <person name="Pires J.C."/>
            <person name="Luo M."/>
            <person name="Kudrna D."/>
            <person name="Wing R.A."/>
            <person name="Meyers B.C."/>
            <person name="Yi K."/>
            <person name="Kong H."/>
            <person name="Lavrijsen P."/>
            <person name="Sunseri F."/>
            <person name="Falavigna A."/>
            <person name="Ye Y."/>
            <person name="Leebens-Mack J.H."/>
            <person name="Chen G."/>
        </authorList>
    </citation>
    <scope>NUCLEOTIDE SEQUENCE [LARGE SCALE GENOMIC DNA]</scope>
    <source>
        <strain evidence="3">cv. DH0086</strain>
    </source>
</reference>
<sequence length="128" mass="13190">MRKPELRNGRYLVFSKPCFNCSILSSNQLPSASNGEGLELGEGRGWMWKSWLEEEKGVDGEISSSAARSHGGGVGSGEGKGVDGAHGRVCVVARVGEISGRAATVSWRALGWVAGAGAGAGEETRGAA</sequence>
<protein>
    <submittedName>
        <fullName evidence="2">Uncharacterized protein</fullName>
    </submittedName>
</protein>
<feature type="compositionally biased region" description="Gly residues" evidence="1">
    <location>
        <begin position="70"/>
        <end position="79"/>
    </location>
</feature>
<name>A0A5P1E631_ASPOF</name>
<keyword evidence="3" id="KW-1185">Reference proteome</keyword>
<proteinExistence type="predicted"/>
<evidence type="ECO:0000313" key="2">
    <source>
        <dbReference type="EMBL" id="ONK57919.1"/>
    </source>
</evidence>
<dbReference type="Gramene" id="ONK57919">
    <property type="protein sequence ID" value="ONK57919"/>
    <property type="gene ID" value="A4U43_C09F5620"/>
</dbReference>
<dbReference type="Proteomes" id="UP000243459">
    <property type="component" value="Chromosome 9"/>
</dbReference>
<gene>
    <name evidence="2" type="ORF">A4U43_C09F5620</name>
</gene>
<evidence type="ECO:0000313" key="3">
    <source>
        <dbReference type="Proteomes" id="UP000243459"/>
    </source>
</evidence>
<organism evidence="2 3">
    <name type="scientific">Asparagus officinalis</name>
    <name type="common">Garden asparagus</name>
    <dbReference type="NCBI Taxonomy" id="4686"/>
    <lineage>
        <taxon>Eukaryota</taxon>
        <taxon>Viridiplantae</taxon>
        <taxon>Streptophyta</taxon>
        <taxon>Embryophyta</taxon>
        <taxon>Tracheophyta</taxon>
        <taxon>Spermatophyta</taxon>
        <taxon>Magnoliopsida</taxon>
        <taxon>Liliopsida</taxon>
        <taxon>Asparagales</taxon>
        <taxon>Asparagaceae</taxon>
        <taxon>Asparagoideae</taxon>
        <taxon>Asparagus</taxon>
    </lineage>
</organism>
<dbReference type="AlphaFoldDB" id="A0A5P1E631"/>